<dbReference type="EMBL" id="OV725077">
    <property type="protein sequence ID" value="CAH1391635.1"/>
    <property type="molecule type" value="Genomic_DNA"/>
</dbReference>
<reference evidence="1" key="1">
    <citation type="submission" date="2022-01" db="EMBL/GenBank/DDBJ databases">
        <authorList>
            <person name="King R."/>
        </authorList>
    </citation>
    <scope>NUCLEOTIDE SEQUENCE</scope>
</reference>
<sequence>MHGQEDGDCREGLEMTSACLVQTLCQRLALTLWQTALHLRSQKAHAVIHRPVTTNTCSETPMEVLQERYNLFNCNLCIMQHTLHLFIRILFQGSLILNATWS</sequence>
<evidence type="ECO:0000313" key="1">
    <source>
        <dbReference type="EMBL" id="CAH1391635.1"/>
    </source>
</evidence>
<gene>
    <name evidence="1" type="ORF">NEZAVI_LOCUS2619</name>
</gene>
<accession>A0A9P0H2X2</accession>
<dbReference type="OrthoDB" id="10410138at2759"/>
<dbReference type="Proteomes" id="UP001152798">
    <property type="component" value="Chromosome 1"/>
</dbReference>
<organism evidence="1 2">
    <name type="scientific">Nezara viridula</name>
    <name type="common">Southern green stink bug</name>
    <name type="synonym">Cimex viridulus</name>
    <dbReference type="NCBI Taxonomy" id="85310"/>
    <lineage>
        <taxon>Eukaryota</taxon>
        <taxon>Metazoa</taxon>
        <taxon>Ecdysozoa</taxon>
        <taxon>Arthropoda</taxon>
        <taxon>Hexapoda</taxon>
        <taxon>Insecta</taxon>
        <taxon>Pterygota</taxon>
        <taxon>Neoptera</taxon>
        <taxon>Paraneoptera</taxon>
        <taxon>Hemiptera</taxon>
        <taxon>Heteroptera</taxon>
        <taxon>Panheteroptera</taxon>
        <taxon>Pentatomomorpha</taxon>
        <taxon>Pentatomoidea</taxon>
        <taxon>Pentatomidae</taxon>
        <taxon>Pentatominae</taxon>
        <taxon>Nezara</taxon>
    </lineage>
</organism>
<evidence type="ECO:0000313" key="2">
    <source>
        <dbReference type="Proteomes" id="UP001152798"/>
    </source>
</evidence>
<dbReference type="AlphaFoldDB" id="A0A9P0H2X2"/>
<proteinExistence type="predicted"/>
<keyword evidence="2" id="KW-1185">Reference proteome</keyword>
<name>A0A9P0H2X2_NEZVI</name>
<protein>
    <submittedName>
        <fullName evidence="1">Uncharacterized protein</fullName>
    </submittedName>
</protein>